<feature type="compositionally biased region" description="Gly residues" evidence="1">
    <location>
        <begin position="28"/>
        <end position="39"/>
    </location>
</feature>
<evidence type="ECO:0000313" key="2">
    <source>
        <dbReference type="EMBL" id="QGL48555.1"/>
    </source>
</evidence>
<keyword evidence="3" id="KW-1185">Reference proteome</keyword>
<sequence length="66" mass="6644">MPPASPIMRLAALPEIDFAVNLMIDRPGAGGRGPGGPGPGVSRCGGWRLWPGRPGTGGPRCPGLPS</sequence>
<evidence type="ECO:0000313" key="3">
    <source>
        <dbReference type="Proteomes" id="UP000402241"/>
    </source>
</evidence>
<gene>
    <name evidence="2" type="ORF">GCE86_16895</name>
</gene>
<dbReference type="Proteomes" id="UP000402241">
    <property type="component" value="Chromosome"/>
</dbReference>
<feature type="compositionally biased region" description="Low complexity" evidence="1">
    <location>
        <begin position="40"/>
        <end position="53"/>
    </location>
</feature>
<organism evidence="2 3">
    <name type="scientific">Micromonospora terminaliae</name>
    <dbReference type="NCBI Taxonomy" id="1914461"/>
    <lineage>
        <taxon>Bacteria</taxon>
        <taxon>Bacillati</taxon>
        <taxon>Actinomycetota</taxon>
        <taxon>Actinomycetes</taxon>
        <taxon>Micromonosporales</taxon>
        <taxon>Micromonosporaceae</taxon>
        <taxon>Micromonospora</taxon>
    </lineage>
</organism>
<reference evidence="2 3" key="1">
    <citation type="submission" date="2019-10" db="EMBL/GenBank/DDBJ databases">
        <title>Genome Sequence of Micromonospora terminaliae DSM 101760.</title>
        <authorList>
            <person name="Guo L."/>
        </authorList>
    </citation>
    <scope>NUCLEOTIDE SEQUENCE [LARGE SCALE GENOMIC DNA]</scope>
    <source>
        <strain evidence="2 3">DSM 101760</strain>
    </source>
</reference>
<dbReference type="EMBL" id="CP045309">
    <property type="protein sequence ID" value="QGL48555.1"/>
    <property type="molecule type" value="Genomic_DNA"/>
</dbReference>
<protein>
    <submittedName>
        <fullName evidence="2">Uncharacterized protein</fullName>
    </submittedName>
</protein>
<feature type="region of interest" description="Disordered" evidence="1">
    <location>
        <begin position="27"/>
        <end position="66"/>
    </location>
</feature>
<name>A0ABX6E4K1_9ACTN</name>
<proteinExistence type="predicted"/>
<accession>A0ABX6E4K1</accession>
<evidence type="ECO:0000256" key="1">
    <source>
        <dbReference type="SAM" id="MobiDB-lite"/>
    </source>
</evidence>